<sequence length="80" mass="9040">MSFPTGLNPMAVHEVILRHYIKDGTIELNITDLVNELTRKDVLSQIRTQILLGIKPEAQPMTVMVSLKFASTTDLEELFL</sequence>
<dbReference type="EMBL" id="KY514265">
    <property type="protein sequence ID" value="ARB11832.1"/>
    <property type="molecule type" value="Genomic_DNA"/>
</dbReference>
<protein>
    <submittedName>
        <fullName evidence="1">Uncharacterized protein</fullName>
    </submittedName>
</protein>
<dbReference type="Proteomes" id="UP000241977">
    <property type="component" value="Segment"/>
</dbReference>
<evidence type="ECO:0000313" key="1">
    <source>
        <dbReference type="EMBL" id="ARB11832.1"/>
    </source>
</evidence>
<name>A0A2P0PB83_9CAUD</name>
<evidence type="ECO:0000313" key="2">
    <source>
        <dbReference type="Proteomes" id="UP000241977"/>
    </source>
</evidence>
<proteinExistence type="predicted"/>
<accession>A0A2P0PB83</accession>
<reference evidence="1 2" key="1">
    <citation type="submission" date="2017-01" db="EMBL/GenBank/DDBJ databases">
        <title>Isolation and Characterization of Pectobacterium phages.</title>
        <authorList>
            <person name="Buttimer C.T.H."/>
            <person name="Lucid A."/>
            <person name="Coffey A."/>
        </authorList>
    </citation>
    <scope>NUCLEOTIDE SEQUENCE [LARGE SCALE GENOMIC DNA]</scope>
</reference>
<gene>
    <name evidence="1" type="ORF">CB3_008</name>
</gene>
<organism evidence="1 2">
    <name type="scientific">Pectobacterium phage vB_PatP_CB3</name>
    <dbReference type="NCBI Taxonomy" id="1958918"/>
    <lineage>
        <taxon>Viruses</taxon>
        <taxon>Duplodnaviria</taxon>
        <taxon>Heunggongvirae</taxon>
        <taxon>Uroviricota</taxon>
        <taxon>Caudoviricetes</taxon>
        <taxon>Schitoviridae</taxon>
        <taxon>Cbunavirus</taxon>
        <taxon>Cbunavirus CB4</taxon>
    </lineage>
</organism>